<proteinExistence type="inferred from homology"/>
<dbReference type="PROSITE" id="PS51779">
    <property type="entry name" value="POTRA"/>
    <property type="match status" value="1"/>
</dbReference>
<feature type="region of interest" description="Disordered" evidence="8">
    <location>
        <begin position="1"/>
        <end position="23"/>
    </location>
</feature>
<evidence type="ECO:0000256" key="7">
    <source>
        <dbReference type="ARBA" id="ARBA00023136"/>
    </source>
</evidence>
<keyword evidence="5" id="KW-1000">Mitochondrion outer membrane</keyword>
<keyword evidence="7" id="KW-0472">Membrane</keyword>
<evidence type="ECO:0000256" key="1">
    <source>
        <dbReference type="ARBA" id="ARBA00004374"/>
    </source>
</evidence>
<evidence type="ECO:0000256" key="3">
    <source>
        <dbReference type="ARBA" id="ARBA00022452"/>
    </source>
</evidence>
<sequence>MGNVHAREPAPPPSTTGAGSEDATVSLSGIGAQVTKIHIDGVERTHEDLVLRKINPVFQVRHFEELVLKAHEARSDLQDLGCFSDVSIHIDTAEEGGPKDYEVTFKVTELRRVVGSINTMLGNQEGSLFTGLKCPNLQGRGEQFQVDYTYGSKKTNAFNVRYMKPFHDDNKTILSSSIFQQIAEFPPSGFKELNRGGLVDLSFISAPNINHNLQYEACWRELRPLTKSCAFAVREQVGHSLKSALRHILTVDRRDNPVFPIEGSLFRLTQEYAGLGGDVGFFKNEVWLEANAPIFGPDFVLQGTLNCGLMKALSDGKRITLADNFYLGGPLNVRGFDMRGVGNESDGNYLGSDMFWSSGLHLFAPLPFRPGRGGFGDLFRTHLFLTAGNLCQFNRNNHIGDGNRFLENALRNFRLSYGLGVAFRLGGIGRLELNYCIPVRCERGDKPAPGLQFGVGVNFL</sequence>
<dbReference type="FunFam" id="2.40.160.50:FF:000002">
    <property type="entry name" value="sorting and assembly machinery component 50 homolog"/>
    <property type="match status" value="1"/>
</dbReference>
<keyword evidence="11" id="KW-1185">Reference proteome</keyword>
<evidence type="ECO:0000256" key="4">
    <source>
        <dbReference type="ARBA" id="ARBA00022692"/>
    </source>
</evidence>
<dbReference type="Gene3D" id="2.40.160.50">
    <property type="entry name" value="membrane protein fhac: a member of the omp85/tpsb transporter family"/>
    <property type="match status" value="1"/>
</dbReference>
<evidence type="ECO:0000256" key="6">
    <source>
        <dbReference type="ARBA" id="ARBA00023128"/>
    </source>
</evidence>
<dbReference type="Pfam" id="PF01103">
    <property type="entry name" value="Omp85"/>
    <property type="match status" value="1"/>
</dbReference>
<evidence type="ECO:0000256" key="2">
    <source>
        <dbReference type="ARBA" id="ARBA00010913"/>
    </source>
</evidence>
<dbReference type="PANTHER" id="PTHR12815:SF18">
    <property type="entry name" value="SORTING AND ASSEMBLY MACHINERY COMPONENT 50 HOMOLOG"/>
    <property type="match status" value="1"/>
</dbReference>
<feature type="domain" description="POTRA" evidence="9">
    <location>
        <begin position="32"/>
        <end position="110"/>
    </location>
</feature>
<dbReference type="EMBL" id="VCGU01000008">
    <property type="protein sequence ID" value="TRY72760.1"/>
    <property type="molecule type" value="Genomic_DNA"/>
</dbReference>
<evidence type="ECO:0000256" key="8">
    <source>
        <dbReference type="SAM" id="MobiDB-lite"/>
    </source>
</evidence>
<comment type="caution">
    <text evidence="10">The sequence shown here is derived from an EMBL/GenBank/DDBJ whole genome shotgun (WGS) entry which is preliminary data.</text>
</comment>
<dbReference type="InterPro" id="IPR039910">
    <property type="entry name" value="D15-like"/>
</dbReference>
<keyword evidence="4" id="KW-0812">Transmembrane</keyword>
<dbReference type="InterPro" id="IPR000184">
    <property type="entry name" value="Bac_surfAg_D15"/>
</dbReference>
<dbReference type="OMA" id="SGIWRQI"/>
<name>A0A553P547_TIGCA</name>
<evidence type="ECO:0000313" key="10">
    <source>
        <dbReference type="EMBL" id="TRY72760.1"/>
    </source>
</evidence>
<dbReference type="AlphaFoldDB" id="A0A553P547"/>
<dbReference type="Gene3D" id="3.10.20.310">
    <property type="entry name" value="membrane protein fhac"/>
    <property type="match status" value="1"/>
</dbReference>
<reference evidence="10 11" key="1">
    <citation type="journal article" date="2018" name="Nat. Ecol. Evol.">
        <title>Genomic signatures of mitonuclear coevolution across populations of Tigriopus californicus.</title>
        <authorList>
            <person name="Barreto F.S."/>
            <person name="Watson E.T."/>
            <person name="Lima T.G."/>
            <person name="Willett C.S."/>
            <person name="Edmands S."/>
            <person name="Li W."/>
            <person name="Burton R.S."/>
        </authorList>
    </citation>
    <scope>NUCLEOTIDE SEQUENCE [LARGE SCALE GENOMIC DNA]</scope>
    <source>
        <strain evidence="10 11">San Diego</strain>
    </source>
</reference>
<protein>
    <recommendedName>
        <fullName evidence="9">POTRA domain-containing protein</fullName>
    </recommendedName>
</protein>
<accession>A0A553P547</accession>
<dbReference type="STRING" id="6832.A0A553P547"/>
<dbReference type="Proteomes" id="UP000318571">
    <property type="component" value="Chromosome 7"/>
</dbReference>
<dbReference type="GO" id="GO:0005741">
    <property type="term" value="C:mitochondrial outer membrane"/>
    <property type="evidence" value="ECO:0007669"/>
    <property type="project" value="UniProtKB-SubCell"/>
</dbReference>
<comment type="similarity">
    <text evidence="2">Belongs to the SAM50/omp85 family.</text>
</comment>
<evidence type="ECO:0000259" key="9">
    <source>
        <dbReference type="PROSITE" id="PS51779"/>
    </source>
</evidence>
<dbReference type="PANTHER" id="PTHR12815">
    <property type="entry name" value="SORTING AND ASSEMBLY MACHINERY SAMM50 PROTEIN FAMILY MEMBER"/>
    <property type="match status" value="1"/>
</dbReference>
<organism evidence="10 11">
    <name type="scientific">Tigriopus californicus</name>
    <name type="common">Marine copepod</name>
    <dbReference type="NCBI Taxonomy" id="6832"/>
    <lineage>
        <taxon>Eukaryota</taxon>
        <taxon>Metazoa</taxon>
        <taxon>Ecdysozoa</taxon>
        <taxon>Arthropoda</taxon>
        <taxon>Crustacea</taxon>
        <taxon>Multicrustacea</taxon>
        <taxon>Hexanauplia</taxon>
        <taxon>Copepoda</taxon>
        <taxon>Harpacticoida</taxon>
        <taxon>Harpacticidae</taxon>
        <taxon>Tigriopus</taxon>
    </lineage>
</organism>
<gene>
    <name evidence="10" type="ORF">TCAL_00986</name>
</gene>
<dbReference type="GO" id="GO:0033108">
    <property type="term" value="P:mitochondrial respiratory chain complex assembly"/>
    <property type="evidence" value="ECO:0007669"/>
    <property type="project" value="TreeGrafter"/>
</dbReference>
<dbReference type="OrthoDB" id="1724197at2759"/>
<evidence type="ECO:0000313" key="11">
    <source>
        <dbReference type="Proteomes" id="UP000318571"/>
    </source>
</evidence>
<dbReference type="GO" id="GO:0045040">
    <property type="term" value="P:protein insertion into mitochondrial outer membrane"/>
    <property type="evidence" value="ECO:0007669"/>
    <property type="project" value="TreeGrafter"/>
</dbReference>
<dbReference type="InterPro" id="IPR034746">
    <property type="entry name" value="POTRA"/>
</dbReference>
<evidence type="ECO:0000256" key="5">
    <source>
        <dbReference type="ARBA" id="ARBA00022787"/>
    </source>
</evidence>
<comment type="subcellular location">
    <subcellularLocation>
        <location evidence="1">Mitochondrion outer membrane</location>
        <topology evidence="1">Multi-pass membrane protein</topology>
    </subcellularLocation>
</comment>
<keyword evidence="6" id="KW-0496">Mitochondrion</keyword>
<keyword evidence="3" id="KW-1134">Transmembrane beta strand</keyword>